<accession>A0A6G1KDZ3</accession>
<dbReference type="Gene3D" id="3.40.50.150">
    <property type="entry name" value="Vaccinia Virus protein VP39"/>
    <property type="match status" value="1"/>
</dbReference>
<dbReference type="InterPro" id="IPR013216">
    <property type="entry name" value="Methyltransf_11"/>
</dbReference>
<dbReference type="Proteomes" id="UP000799428">
    <property type="component" value="Unassembled WGS sequence"/>
</dbReference>
<dbReference type="OrthoDB" id="10027013at2759"/>
<dbReference type="EMBL" id="MU005768">
    <property type="protein sequence ID" value="KAF2711044.1"/>
    <property type="molecule type" value="Genomic_DNA"/>
</dbReference>
<dbReference type="InterPro" id="IPR051052">
    <property type="entry name" value="Diverse_substrate_MTase"/>
</dbReference>
<protein>
    <submittedName>
        <fullName evidence="2">S-adenosyl-L-methionine-dependent methyltransferase</fullName>
    </submittedName>
</protein>
<dbReference type="PANTHER" id="PTHR44942">
    <property type="entry name" value="METHYLTRANSF_11 DOMAIN-CONTAINING PROTEIN"/>
    <property type="match status" value="1"/>
</dbReference>
<dbReference type="PANTHER" id="PTHR44942:SF10">
    <property type="entry name" value="METHYLTRANSFERASE TYPE 11 DOMAIN-CONTAINING PROTEIN"/>
    <property type="match status" value="1"/>
</dbReference>
<gene>
    <name evidence="2" type="ORF">K504DRAFT_466078</name>
</gene>
<dbReference type="GO" id="GO:0008757">
    <property type="term" value="F:S-adenosylmethionine-dependent methyltransferase activity"/>
    <property type="evidence" value="ECO:0007669"/>
    <property type="project" value="InterPro"/>
</dbReference>
<evidence type="ECO:0000259" key="1">
    <source>
        <dbReference type="Pfam" id="PF08241"/>
    </source>
</evidence>
<keyword evidence="2" id="KW-0489">Methyltransferase</keyword>
<feature type="domain" description="Methyltransferase type 11" evidence="1">
    <location>
        <begin position="55"/>
        <end position="156"/>
    </location>
</feature>
<dbReference type="AlphaFoldDB" id="A0A6G1KDZ3"/>
<sequence length="312" mass="34455">MSQPTPGSVTEKTFSAYTPEQSEKYASARHDYHSSLYETVLKYHSATGGELGVLLDVGCGPGNVTRALGSRFTEAIGLDPSCGMLETARSLGGTTSTSLPIRYELGSAEQLGENLERPIEEGSVDLITAANAAHWFDMPAFWTAAARVLKPGGTVALWTSGNVTSHPSVPNAEAIKAAFDKHHEDHLVAYYEPGNFLTRNRYATLPLPWTIATPIPDFDKTTFFRKDWELGETFYTGEQEIGMDMLEKMMSSSSPQVRWHQAHPDLVGTDKDIVRILRREIERLLHEAGVEKGKERVMGTVQGSLLMVKHRM</sequence>
<evidence type="ECO:0000313" key="2">
    <source>
        <dbReference type="EMBL" id="KAF2711044.1"/>
    </source>
</evidence>
<evidence type="ECO:0000313" key="3">
    <source>
        <dbReference type="Proteomes" id="UP000799428"/>
    </source>
</evidence>
<organism evidence="2 3">
    <name type="scientific">Pleomassaria siparia CBS 279.74</name>
    <dbReference type="NCBI Taxonomy" id="1314801"/>
    <lineage>
        <taxon>Eukaryota</taxon>
        <taxon>Fungi</taxon>
        <taxon>Dikarya</taxon>
        <taxon>Ascomycota</taxon>
        <taxon>Pezizomycotina</taxon>
        <taxon>Dothideomycetes</taxon>
        <taxon>Pleosporomycetidae</taxon>
        <taxon>Pleosporales</taxon>
        <taxon>Pleomassariaceae</taxon>
        <taxon>Pleomassaria</taxon>
    </lineage>
</organism>
<proteinExistence type="predicted"/>
<keyword evidence="3" id="KW-1185">Reference proteome</keyword>
<reference evidence="2" key="1">
    <citation type="journal article" date="2020" name="Stud. Mycol.">
        <title>101 Dothideomycetes genomes: a test case for predicting lifestyles and emergence of pathogens.</title>
        <authorList>
            <person name="Haridas S."/>
            <person name="Albert R."/>
            <person name="Binder M."/>
            <person name="Bloem J."/>
            <person name="Labutti K."/>
            <person name="Salamov A."/>
            <person name="Andreopoulos B."/>
            <person name="Baker S."/>
            <person name="Barry K."/>
            <person name="Bills G."/>
            <person name="Bluhm B."/>
            <person name="Cannon C."/>
            <person name="Castanera R."/>
            <person name="Culley D."/>
            <person name="Daum C."/>
            <person name="Ezra D."/>
            <person name="Gonzalez J."/>
            <person name="Henrissat B."/>
            <person name="Kuo A."/>
            <person name="Liang C."/>
            <person name="Lipzen A."/>
            <person name="Lutzoni F."/>
            <person name="Magnuson J."/>
            <person name="Mondo S."/>
            <person name="Nolan M."/>
            <person name="Ohm R."/>
            <person name="Pangilinan J."/>
            <person name="Park H.-J."/>
            <person name="Ramirez L."/>
            <person name="Alfaro M."/>
            <person name="Sun H."/>
            <person name="Tritt A."/>
            <person name="Yoshinaga Y."/>
            <person name="Zwiers L.-H."/>
            <person name="Turgeon B."/>
            <person name="Goodwin S."/>
            <person name="Spatafora J."/>
            <person name="Crous P."/>
            <person name="Grigoriev I."/>
        </authorList>
    </citation>
    <scope>NUCLEOTIDE SEQUENCE</scope>
    <source>
        <strain evidence="2">CBS 279.74</strain>
    </source>
</reference>
<dbReference type="CDD" id="cd02440">
    <property type="entry name" value="AdoMet_MTases"/>
    <property type="match status" value="1"/>
</dbReference>
<dbReference type="GO" id="GO:0032259">
    <property type="term" value="P:methylation"/>
    <property type="evidence" value="ECO:0007669"/>
    <property type="project" value="UniProtKB-KW"/>
</dbReference>
<dbReference type="SUPFAM" id="SSF53335">
    <property type="entry name" value="S-adenosyl-L-methionine-dependent methyltransferases"/>
    <property type="match status" value="1"/>
</dbReference>
<name>A0A6G1KDZ3_9PLEO</name>
<keyword evidence="2" id="KW-0808">Transferase</keyword>
<dbReference type="InterPro" id="IPR029063">
    <property type="entry name" value="SAM-dependent_MTases_sf"/>
</dbReference>
<dbReference type="Pfam" id="PF08241">
    <property type="entry name" value="Methyltransf_11"/>
    <property type="match status" value="1"/>
</dbReference>